<evidence type="ECO:0000313" key="10">
    <source>
        <dbReference type="Proteomes" id="UP000315439"/>
    </source>
</evidence>
<dbReference type="Proteomes" id="UP000315439">
    <property type="component" value="Unassembled WGS sequence"/>
</dbReference>
<dbReference type="AlphaFoldDB" id="A0A545UKA3"/>
<accession>A0A545UKA3</accession>
<evidence type="ECO:0000256" key="6">
    <source>
        <dbReference type="PROSITE-ProRule" id="PRU00433"/>
    </source>
</evidence>
<dbReference type="PROSITE" id="PS51007">
    <property type="entry name" value="CYTC"/>
    <property type="match status" value="1"/>
</dbReference>
<evidence type="ECO:0000256" key="4">
    <source>
        <dbReference type="ARBA" id="ARBA00022982"/>
    </source>
</evidence>
<keyword evidence="10" id="KW-1185">Reference proteome</keyword>
<evidence type="ECO:0000256" key="5">
    <source>
        <dbReference type="ARBA" id="ARBA00023004"/>
    </source>
</evidence>
<evidence type="ECO:0000259" key="8">
    <source>
        <dbReference type="PROSITE" id="PS51007"/>
    </source>
</evidence>
<evidence type="ECO:0000256" key="2">
    <source>
        <dbReference type="ARBA" id="ARBA00022617"/>
    </source>
</evidence>
<feature type="signal peptide" evidence="7">
    <location>
        <begin position="1"/>
        <end position="21"/>
    </location>
</feature>
<feature type="domain" description="Cytochrome c" evidence="8">
    <location>
        <begin position="2"/>
        <end position="102"/>
    </location>
</feature>
<evidence type="ECO:0000313" key="9">
    <source>
        <dbReference type="EMBL" id="TQV89881.1"/>
    </source>
</evidence>
<dbReference type="PANTHER" id="PTHR33751:SF9">
    <property type="entry name" value="CYTOCHROME C4"/>
    <property type="match status" value="1"/>
</dbReference>
<dbReference type="GO" id="GO:0009055">
    <property type="term" value="F:electron transfer activity"/>
    <property type="evidence" value="ECO:0007669"/>
    <property type="project" value="InterPro"/>
</dbReference>
<dbReference type="PANTHER" id="PTHR33751">
    <property type="entry name" value="CBB3-TYPE CYTOCHROME C OXIDASE SUBUNIT FIXP"/>
    <property type="match status" value="1"/>
</dbReference>
<dbReference type="Gene3D" id="1.10.760.10">
    <property type="entry name" value="Cytochrome c-like domain"/>
    <property type="match status" value="1"/>
</dbReference>
<dbReference type="InterPro" id="IPR036909">
    <property type="entry name" value="Cyt_c-like_dom_sf"/>
</dbReference>
<dbReference type="InterPro" id="IPR009056">
    <property type="entry name" value="Cyt_c-like_dom"/>
</dbReference>
<feature type="chain" id="PRO_5021699485" evidence="7">
    <location>
        <begin position="22"/>
        <end position="102"/>
    </location>
</feature>
<keyword evidence="7" id="KW-0732">Signal</keyword>
<dbReference type="EMBL" id="VIKS01000001">
    <property type="protein sequence ID" value="TQV89881.1"/>
    <property type="molecule type" value="Genomic_DNA"/>
</dbReference>
<keyword evidence="2 6" id="KW-0349">Heme</keyword>
<evidence type="ECO:0000256" key="3">
    <source>
        <dbReference type="ARBA" id="ARBA00022723"/>
    </source>
</evidence>
<protein>
    <submittedName>
        <fullName evidence="9">Cytochrome c</fullName>
    </submittedName>
</protein>
<keyword evidence="3 6" id="KW-0479">Metal-binding</keyword>
<dbReference type="InterPro" id="IPR050597">
    <property type="entry name" value="Cytochrome_c_Oxidase_Subunit"/>
</dbReference>
<keyword evidence="1" id="KW-0813">Transport</keyword>
<name>A0A545UKA3_9GAMM</name>
<keyword evidence="4" id="KW-0249">Electron transport</keyword>
<evidence type="ECO:0000256" key="7">
    <source>
        <dbReference type="SAM" id="SignalP"/>
    </source>
</evidence>
<dbReference type="GO" id="GO:0046872">
    <property type="term" value="F:metal ion binding"/>
    <property type="evidence" value="ECO:0007669"/>
    <property type="project" value="UniProtKB-KW"/>
</dbReference>
<dbReference type="OrthoDB" id="9796421at2"/>
<dbReference type="SUPFAM" id="SSF46626">
    <property type="entry name" value="Cytochrome c"/>
    <property type="match status" value="1"/>
</dbReference>
<organism evidence="9 10">
    <name type="scientific">Aliikangiella coralliicola</name>
    <dbReference type="NCBI Taxonomy" id="2592383"/>
    <lineage>
        <taxon>Bacteria</taxon>
        <taxon>Pseudomonadati</taxon>
        <taxon>Pseudomonadota</taxon>
        <taxon>Gammaproteobacteria</taxon>
        <taxon>Oceanospirillales</taxon>
        <taxon>Pleioneaceae</taxon>
        <taxon>Aliikangiella</taxon>
    </lineage>
</organism>
<evidence type="ECO:0000256" key="1">
    <source>
        <dbReference type="ARBA" id="ARBA00022448"/>
    </source>
</evidence>
<reference evidence="9 10" key="1">
    <citation type="submission" date="2019-07" db="EMBL/GenBank/DDBJ databases">
        <title>Draft genome for Aliikangiella sp. M105.</title>
        <authorList>
            <person name="Wang G."/>
        </authorList>
    </citation>
    <scope>NUCLEOTIDE SEQUENCE [LARGE SCALE GENOMIC DNA]</scope>
    <source>
        <strain evidence="9 10">M105</strain>
    </source>
</reference>
<dbReference type="GO" id="GO:0020037">
    <property type="term" value="F:heme binding"/>
    <property type="evidence" value="ECO:0007669"/>
    <property type="project" value="InterPro"/>
</dbReference>
<proteinExistence type="predicted"/>
<keyword evidence="5 6" id="KW-0408">Iron</keyword>
<gene>
    <name evidence="9" type="ORF">FLL46_02330</name>
</gene>
<sequence>MAKILTGALLTFCFASQSVLSAEKAPAKAALCQACHGPAGAKPIMDVYPKLNGQNKAYLVTILKSYRSGERSGGQSAVMTAQAKMLTDEDIEALSSYYASQP</sequence>
<dbReference type="Pfam" id="PF00034">
    <property type="entry name" value="Cytochrom_C"/>
    <property type="match status" value="1"/>
</dbReference>
<comment type="caution">
    <text evidence="9">The sequence shown here is derived from an EMBL/GenBank/DDBJ whole genome shotgun (WGS) entry which is preliminary data.</text>
</comment>